<dbReference type="Gene3D" id="3.40.50.300">
    <property type="entry name" value="P-loop containing nucleotide triphosphate hydrolases"/>
    <property type="match status" value="1"/>
</dbReference>
<keyword evidence="2" id="KW-1133">Transmembrane helix</keyword>
<feature type="transmembrane region" description="Helical" evidence="2">
    <location>
        <begin position="14"/>
        <end position="34"/>
    </location>
</feature>
<feature type="transmembrane region" description="Helical" evidence="2">
    <location>
        <begin position="177"/>
        <end position="198"/>
    </location>
</feature>
<dbReference type="GO" id="GO:0005886">
    <property type="term" value="C:plasma membrane"/>
    <property type="evidence" value="ECO:0007669"/>
    <property type="project" value="TreeGrafter"/>
</dbReference>
<dbReference type="SUPFAM" id="SSF52540">
    <property type="entry name" value="P-loop containing nucleoside triphosphate hydrolases"/>
    <property type="match status" value="1"/>
</dbReference>
<feature type="region of interest" description="Disordered" evidence="1">
    <location>
        <begin position="435"/>
        <end position="460"/>
    </location>
</feature>
<evidence type="ECO:0000256" key="1">
    <source>
        <dbReference type="SAM" id="MobiDB-lite"/>
    </source>
</evidence>
<sequence length="460" mass="47591">MKSGGILSTLKSRWRWFVGTSMTVLLLVGLYTALAPKQYMTEAQDYFTVAGGGTDSDMYQGSIYVSSQMGSYRSLAASPLILDPVIKELGLDMQSEDLAGKLAITSPEDTSIVIIQAHDTDPKRAQDICNSVAKHLAQAAVDLSPRRASGKHMADAQVLMPAALPTVASAPNPYNNAIMGIAAALAAGLAAALLRGLLDPKIRTSRQLVRSRDTGALLAVLPKDDAVQGGGRFDPSHSVALEQLPANFLQGRIDDDRRPIAVVTSGDRGEGKTTVSLELARGLAASGLSVALVDAAVNSGGLGEKLGVKSGAPGLSEVLAGSIPLPKALHRPQAEPGLSVLPVGSGGLPAVAMIGSAAMRRLLVELGGTYDAIVIDTPGLGESTLAKTLSDLATDAIVVATPQTTREELAAVMERIQAHDGLAVSKVLNKASASDPAQGLEGRHASVTPLELPPRARFGS</sequence>
<dbReference type="AlphaFoldDB" id="A0A3N1ZWL4"/>
<accession>A0A3N1ZWL4</accession>
<evidence type="ECO:0000259" key="3">
    <source>
        <dbReference type="Pfam" id="PF01656"/>
    </source>
</evidence>
<dbReference type="InterPro" id="IPR027417">
    <property type="entry name" value="P-loop_NTPase"/>
</dbReference>
<organism evidence="4 5">
    <name type="scientific">Luteococcus japonicus</name>
    <dbReference type="NCBI Taxonomy" id="33984"/>
    <lineage>
        <taxon>Bacteria</taxon>
        <taxon>Bacillati</taxon>
        <taxon>Actinomycetota</taxon>
        <taxon>Actinomycetes</taxon>
        <taxon>Propionibacteriales</taxon>
        <taxon>Propionibacteriaceae</taxon>
        <taxon>Luteococcus</taxon>
    </lineage>
</organism>
<dbReference type="Pfam" id="PF01656">
    <property type="entry name" value="CbiA"/>
    <property type="match status" value="1"/>
</dbReference>
<dbReference type="EMBL" id="RKHG01000001">
    <property type="protein sequence ID" value="ROR55239.1"/>
    <property type="molecule type" value="Genomic_DNA"/>
</dbReference>
<dbReference type="Proteomes" id="UP000275749">
    <property type="component" value="Unassembled WGS sequence"/>
</dbReference>
<gene>
    <name evidence="4" type="ORF">EDD41_2499</name>
</gene>
<name>A0A3N1ZWL4_9ACTN</name>
<keyword evidence="2" id="KW-0472">Membrane</keyword>
<dbReference type="PANTHER" id="PTHR32309:SF13">
    <property type="entry name" value="FERRIC ENTEROBACTIN TRANSPORT PROTEIN FEPE"/>
    <property type="match status" value="1"/>
</dbReference>
<evidence type="ECO:0000256" key="2">
    <source>
        <dbReference type="SAM" id="Phobius"/>
    </source>
</evidence>
<protein>
    <submittedName>
        <fullName evidence="4">Capsular polysaccharide biosynthesis protein</fullName>
    </submittedName>
</protein>
<comment type="caution">
    <text evidence="4">The sequence shown here is derived from an EMBL/GenBank/DDBJ whole genome shotgun (WGS) entry which is preliminary data.</text>
</comment>
<evidence type="ECO:0000313" key="4">
    <source>
        <dbReference type="EMBL" id="ROR55239.1"/>
    </source>
</evidence>
<dbReference type="PANTHER" id="PTHR32309">
    <property type="entry name" value="TYROSINE-PROTEIN KINASE"/>
    <property type="match status" value="1"/>
</dbReference>
<dbReference type="InterPro" id="IPR050445">
    <property type="entry name" value="Bact_polysacc_biosynth/exp"/>
</dbReference>
<keyword evidence="2" id="KW-0812">Transmembrane</keyword>
<proteinExistence type="predicted"/>
<evidence type="ECO:0000313" key="5">
    <source>
        <dbReference type="Proteomes" id="UP000275749"/>
    </source>
</evidence>
<dbReference type="GO" id="GO:0004713">
    <property type="term" value="F:protein tyrosine kinase activity"/>
    <property type="evidence" value="ECO:0007669"/>
    <property type="project" value="TreeGrafter"/>
</dbReference>
<reference evidence="4 5" key="1">
    <citation type="submission" date="2018-11" db="EMBL/GenBank/DDBJ databases">
        <title>Sequencing the genomes of 1000 actinobacteria strains.</title>
        <authorList>
            <person name="Klenk H.-P."/>
        </authorList>
    </citation>
    <scope>NUCLEOTIDE SEQUENCE [LARGE SCALE GENOMIC DNA]</scope>
    <source>
        <strain evidence="4 5">DSM 10546</strain>
    </source>
</reference>
<feature type="domain" description="CobQ/CobB/MinD/ParA nucleotide binding" evidence="3">
    <location>
        <begin position="262"/>
        <end position="299"/>
    </location>
</feature>
<dbReference type="InterPro" id="IPR002586">
    <property type="entry name" value="CobQ/CobB/MinD/ParA_Nub-bd_dom"/>
</dbReference>